<dbReference type="SUPFAM" id="SSF46626">
    <property type="entry name" value="Cytochrome c"/>
    <property type="match status" value="1"/>
</dbReference>
<dbReference type="PROSITE" id="PS51007">
    <property type="entry name" value="CYTC"/>
    <property type="match status" value="1"/>
</dbReference>
<keyword evidence="4 7" id="KW-0732">Signal</keyword>
<evidence type="ECO:0000256" key="7">
    <source>
        <dbReference type="SAM" id="SignalP"/>
    </source>
</evidence>
<dbReference type="KEGG" id="ptk:EXN22_13565"/>
<evidence type="ECO:0000313" key="9">
    <source>
        <dbReference type="EMBL" id="QBF26672.1"/>
    </source>
</evidence>
<keyword evidence="3 6" id="KW-0479">Metal-binding</keyword>
<dbReference type="AlphaFoldDB" id="A0A411MIL6"/>
<evidence type="ECO:0000256" key="4">
    <source>
        <dbReference type="ARBA" id="ARBA00022729"/>
    </source>
</evidence>
<feature type="signal peptide" evidence="7">
    <location>
        <begin position="1"/>
        <end position="22"/>
    </location>
</feature>
<dbReference type="RefSeq" id="WP_130264540.1">
    <property type="nucleotide sequence ID" value="NZ_CP035952.1"/>
</dbReference>
<keyword evidence="2 6" id="KW-0349">Heme</keyword>
<dbReference type="Pfam" id="PF13458">
    <property type="entry name" value="Peripla_BP_6"/>
    <property type="match status" value="1"/>
</dbReference>
<evidence type="ECO:0000313" key="10">
    <source>
        <dbReference type="Proteomes" id="UP000291130"/>
    </source>
</evidence>
<dbReference type="InterPro" id="IPR036909">
    <property type="entry name" value="Cyt_c-like_dom_sf"/>
</dbReference>
<dbReference type="Pfam" id="PF00034">
    <property type="entry name" value="Cytochrom_C"/>
    <property type="match status" value="1"/>
</dbReference>
<name>A0A411MIL6_9PSED</name>
<dbReference type="InterPro" id="IPR009056">
    <property type="entry name" value="Cyt_c-like_dom"/>
</dbReference>
<dbReference type="Proteomes" id="UP000291130">
    <property type="component" value="Chromosome"/>
</dbReference>
<proteinExistence type="inferred from homology"/>
<keyword evidence="5 6" id="KW-0408">Iron</keyword>
<dbReference type="PROSITE" id="PS51257">
    <property type="entry name" value="PROKAR_LIPOPROTEIN"/>
    <property type="match status" value="1"/>
</dbReference>
<gene>
    <name evidence="9" type="ORF">EXN22_13565</name>
</gene>
<feature type="domain" description="Cytochrome c" evidence="8">
    <location>
        <begin position="27"/>
        <end position="153"/>
    </location>
</feature>
<feature type="chain" id="PRO_5019360950" evidence="7">
    <location>
        <begin position="23"/>
        <end position="511"/>
    </location>
</feature>
<dbReference type="SUPFAM" id="SSF53822">
    <property type="entry name" value="Periplasmic binding protein-like I"/>
    <property type="match status" value="1"/>
</dbReference>
<accession>A0A411MIL6</accession>
<dbReference type="GO" id="GO:0046872">
    <property type="term" value="F:metal ion binding"/>
    <property type="evidence" value="ECO:0007669"/>
    <property type="project" value="UniProtKB-KW"/>
</dbReference>
<dbReference type="InterPro" id="IPR028081">
    <property type="entry name" value="Leu-bd"/>
</dbReference>
<organism evidence="9 10">
    <name type="scientific">Pseudomonas tructae</name>
    <dbReference type="NCBI Taxonomy" id="2518644"/>
    <lineage>
        <taxon>Bacteria</taxon>
        <taxon>Pseudomonadati</taxon>
        <taxon>Pseudomonadota</taxon>
        <taxon>Gammaproteobacteria</taxon>
        <taxon>Pseudomonadales</taxon>
        <taxon>Pseudomonadaceae</taxon>
        <taxon>Pseudomonas</taxon>
    </lineage>
</organism>
<dbReference type="GO" id="GO:0009055">
    <property type="term" value="F:electron transfer activity"/>
    <property type="evidence" value="ECO:0007669"/>
    <property type="project" value="InterPro"/>
</dbReference>
<protein>
    <submittedName>
        <fullName evidence="9">ABC transporter substrate-binding protein</fullName>
    </submittedName>
</protein>
<evidence type="ECO:0000256" key="6">
    <source>
        <dbReference type="PROSITE-ProRule" id="PRU00433"/>
    </source>
</evidence>
<dbReference type="PANTHER" id="PTHR47235">
    <property type="entry name" value="BLR6548 PROTEIN"/>
    <property type="match status" value="1"/>
</dbReference>
<dbReference type="InterPro" id="IPR028082">
    <property type="entry name" value="Peripla_BP_I"/>
</dbReference>
<comment type="similarity">
    <text evidence="1">Belongs to the leucine-binding protein family.</text>
</comment>
<evidence type="ECO:0000256" key="2">
    <source>
        <dbReference type="ARBA" id="ARBA00022617"/>
    </source>
</evidence>
<dbReference type="GO" id="GO:0020037">
    <property type="term" value="F:heme binding"/>
    <property type="evidence" value="ECO:0007669"/>
    <property type="project" value="InterPro"/>
</dbReference>
<dbReference type="EMBL" id="CP035952">
    <property type="protein sequence ID" value="QBF26672.1"/>
    <property type="molecule type" value="Genomic_DNA"/>
</dbReference>
<keyword evidence="10" id="KW-1185">Reference proteome</keyword>
<evidence type="ECO:0000256" key="3">
    <source>
        <dbReference type="ARBA" id="ARBA00022723"/>
    </source>
</evidence>
<dbReference type="OrthoDB" id="9777352at2"/>
<dbReference type="Gene3D" id="3.40.50.2300">
    <property type="match status" value="1"/>
</dbReference>
<evidence type="ECO:0000256" key="1">
    <source>
        <dbReference type="ARBA" id="ARBA00010062"/>
    </source>
</evidence>
<evidence type="ECO:0000259" key="8">
    <source>
        <dbReference type="PROSITE" id="PS51007"/>
    </source>
</evidence>
<evidence type="ECO:0000256" key="5">
    <source>
        <dbReference type="ARBA" id="ARBA00023004"/>
    </source>
</evidence>
<reference evidence="9 10" key="1">
    <citation type="submission" date="2019-02" db="EMBL/GenBank/DDBJ databases">
        <title>Complete genome sequence of Pseudomonas sp. SNU WT1 isolated from rainbow trout.</title>
        <authorList>
            <person name="Oh W.T."/>
            <person name="Park S.C."/>
        </authorList>
    </citation>
    <scope>NUCLEOTIDE SEQUENCE [LARGE SCALE GENOMIC DNA]</scope>
    <source>
        <strain evidence="9 10">SNU WT1</strain>
    </source>
</reference>
<dbReference type="Gene3D" id="1.10.760.10">
    <property type="entry name" value="Cytochrome c-like domain"/>
    <property type="match status" value="1"/>
</dbReference>
<sequence>MPAHLRIGLLLSVLVTSTLACALDLSPQEQAGKRLYREGLSSSDAQVSARVGAADMLVPASVVPCASCHGNDGLGRAEGGVRPPSLNWQRLAGGQGARQVNGRRYPAYSEGLVARAIQEGRDPAGNRLDPAMPRFVLSMADQRNLTAYLKRLADDRDPGLEEQTLRLGTLLPTRGALAEPARVVAAVLNDRLAQINRQGGIHGRTLQLVNLDPGIDQASAEQALGQLIDQERVFALVAPMAPALDASLIARLEQARLPMIGAAPQLSSSPQVFDPLPGLREQLLSLADYAQGSLSLQQAQVSIVYADASFAALAATLRQALLERGWSNVSVAPFEQQAVPGQALFYLGKASGFSRLTEALQQSGRTPYLFAVSSQVASELLLVPQDWSRRVFLAYPFIPSDWTPQGREALTAMRQRQGLDGRQGVLQVSTWCAVQLLEEALKRAGRDASREKLTLALEGLHDVQTGLTPALGFGPGRRQGLNGAHVVTVEMPGPVFYPVAAYQSVVETRSP</sequence>
<dbReference type="PANTHER" id="PTHR47235:SF1">
    <property type="entry name" value="BLR6548 PROTEIN"/>
    <property type="match status" value="1"/>
</dbReference>